<dbReference type="Proteomes" id="UP001162483">
    <property type="component" value="Unassembled WGS sequence"/>
</dbReference>
<evidence type="ECO:0000313" key="3">
    <source>
        <dbReference type="EMBL" id="CAI9601771.1"/>
    </source>
</evidence>
<proteinExistence type="inferred from homology"/>
<comment type="caution">
    <text evidence="3">The sequence shown here is derived from an EMBL/GenBank/DDBJ whole genome shotgun (WGS) entry which is preliminary data.</text>
</comment>
<feature type="region of interest" description="Disordered" evidence="2">
    <location>
        <begin position="171"/>
        <end position="201"/>
    </location>
</feature>
<feature type="compositionally biased region" description="Basic and acidic residues" evidence="2">
    <location>
        <begin position="179"/>
        <end position="192"/>
    </location>
</feature>
<comment type="similarity">
    <text evidence="1">Belongs to the FAM47 family.</text>
</comment>
<evidence type="ECO:0000256" key="2">
    <source>
        <dbReference type="SAM" id="MobiDB-lite"/>
    </source>
</evidence>
<evidence type="ECO:0000256" key="1">
    <source>
        <dbReference type="ARBA" id="ARBA00005277"/>
    </source>
</evidence>
<reference evidence="3" key="1">
    <citation type="submission" date="2023-05" db="EMBL/GenBank/DDBJ databases">
        <authorList>
            <person name="Stuckert A."/>
        </authorList>
    </citation>
    <scope>NUCLEOTIDE SEQUENCE</scope>
</reference>
<dbReference type="InterPro" id="IPR032743">
    <property type="entry name" value="FAM47"/>
</dbReference>
<evidence type="ECO:0008006" key="5">
    <source>
        <dbReference type="Google" id="ProtNLM"/>
    </source>
</evidence>
<protein>
    <recommendedName>
        <fullName evidence="5">Protein FAM47E</fullName>
    </recommendedName>
</protein>
<sequence>MATLDGGGNDSKPRHPWYRERLQRKFLKETNQKLNLSGALNCRKWKFLPKGIDDFRDGYPASSDASNVLPSGVHLPILQNAEHDSKPAQKPKKFTVEQSCYSKHLPMQQARREYIAEIEYGLTQHPLVLYPHLEEGILPELFEDIVEILDPEMRLKSPSDSYEAIPEDQEVNIITPAREQQETQSEKSRETSTRLSTMSEQSRLKNPYTWIVKQEEPVKEEKRSKNPRPLTPALDESVKHVTKDFCDWVTSLGGENCNVNEATIFSLFASGYDTKPTLSVPIHVVELNNVPAELRMSVGVSPRQDITKTSPTRIREFRETTYNPSWVKSRYGAWYLDPKTWKEHKANEPLKDPAMENNENGIHSNTKLSQKDEELLQLHGTTAFKDFIEKKGYRKPEFLSKILYKKDAVFSEREIPTESRDISTAGNTWYRTGSASTHEESIIN</sequence>
<organism evidence="3 4">
    <name type="scientific">Staurois parvus</name>
    <dbReference type="NCBI Taxonomy" id="386267"/>
    <lineage>
        <taxon>Eukaryota</taxon>
        <taxon>Metazoa</taxon>
        <taxon>Chordata</taxon>
        <taxon>Craniata</taxon>
        <taxon>Vertebrata</taxon>
        <taxon>Euteleostomi</taxon>
        <taxon>Amphibia</taxon>
        <taxon>Batrachia</taxon>
        <taxon>Anura</taxon>
        <taxon>Neobatrachia</taxon>
        <taxon>Ranoidea</taxon>
        <taxon>Ranidae</taxon>
        <taxon>Staurois</taxon>
    </lineage>
</organism>
<dbReference type="EMBL" id="CATNWA010017604">
    <property type="protein sequence ID" value="CAI9601771.1"/>
    <property type="molecule type" value="Genomic_DNA"/>
</dbReference>
<evidence type="ECO:0000313" key="4">
    <source>
        <dbReference type="Proteomes" id="UP001162483"/>
    </source>
</evidence>
<dbReference type="Pfam" id="PF14642">
    <property type="entry name" value="FAM47"/>
    <property type="match status" value="1"/>
</dbReference>
<gene>
    <name evidence="3" type="ORF">SPARVUS_LOCUS13020360</name>
</gene>
<accession>A0ABN9G277</accession>
<keyword evidence="4" id="KW-1185">Reference proteome</keyword>
<name>A0ABN9G277_9NEOB</name>
<dbReference type="PANTHER" id="PTHR46449">
    <property type="entry name" value="ZGC:158260"/>
    <property type="match status" value="1"/>
</dbReference>
<dbReference type="PANTHER" id="PTHR46449:SF5">
    <property type="entry name" value="FAMILY WITH SEQUENCE SIMILARITY 47 MEMBER E"/>
    <property type="match status" value="1"/>
</dbReference>